<proteinExistence type="predicted"/>
<dbReference type="InterPro" id="IPR036155">
    <property type="entry name" value="Crypto/Photolyase_N_sf"/>
</dbReference>
<name>A0A6J4UBW0_9BACT</name>
<dbReference type="AlphaFoldDB" id="A0A6J4UBW0"/>
<evidence type="ECO:0000313" key="1">
    <source>
        <dbReference type="EMBL" id="CAA9544143.1"/>
    </source>
</evidence>
<protein>
    <submittedName>
        <fullName evidence="1">Universal stress protein UspA and related nucleotide-binding proteins</fullName>
    </submittedName>
</protein>
<accession>A0A6J4UBW0</accession>
<dbReference type="EMBL" id="CADCWK010000024">
    <property type="protein sequence ID" value="CAA9544143.1"/>
    <property type="molecule type" value="Genomic_DNA"/>
</dbReference>
<gene>
    <name evidence="1" type="ORF">AVDCRST_MAG33-292</name>
</gene>
<dbReference type="SUPFAM" id="SSF52425">
    <property type="entry name" value="Cryptochrome/photolyase, N-terminal domain"/>
    <property type="match status" value="1"/>
</dbReference>
<organism evidence="1">
    <name type="scientific">uncultured Thermomicrobiales bacterium</name>
    <dbReference type="NCBI Taxonomy" id="1645740"/>
    <lineage>
        <taxon>Bacteria</taxon>
        <taxon>Pseudomonadati</taxon>
        <taxon>Thermomicrobiota</taxon>
        <taxon>Thermomicrobia</taxon>
        <taxon>Thermomicrobiales</taxon>
        <taxon>environmental samples</taxon>
    </lineage>
</organism>
<sequence>MTDHRDETIGAAPDEAIRNAIVWVHGDCLRPGNPALAAAPGAPAIFVFDDALLDDYGTTLKRLVFLYECLLELPVTIRRGDVAEQVLAFAHGHGAERILTTPSPAPRFLEIGRRLDAEIPLTVVPEIPFLAYDGHLDLRRFSRYWKVAQRYAYGQAGLPLDEDEAPSRARVDGRGGPVG</sequence>
<reference evidence="1" key="1">
    <citation type="submission" date="2020-02" db="EMBL/GenBank/DDBJ databases">
        <authorList>
            <person name="Meier V. D."/>
        </authorList>
    </citation>
    <scope>NUCLEOTIDE SEQUENCE</scope>
    <source>
        <strain evidence="1">AVDCRST_MAG33</strain>
    </source>
</reference>